<protein>
    <submittedName>
        <fullName evidence="2">Uncharacterized protein</fullName>
    </submittedName>
</protein>
<gene>
    <name evidence="2" type="ORF">TSOC_006043</name>
</gene>
<dbReference type="AlphaFoldDB" id="A0A2J8A4S4"/>
<feature type="compositionally biased region" description="Gly residues" evidence="1">
    <location>
        <begin position="241"/>
        <end position="272"/>
    </location>
</feature>
<comment type="caution">
    <text evidence="2">The sequence shown here is derived from an EMBL/GenBank/DDBJ whole genome shotgun (WGS) entry which is preliminary data.</text>
</comment>
<proteinExistence type="predicted"/>
<dbReference type="EMBL" id="PGGS01000177">
    <property type="protein sequence ID" value="PNH07505.1"/>
    <property type="molecule type" value="Genomic_DNA"/>
</dbReference>
<reference evidence="2 3" key="1">
    <citation type="journal article" date="2017" name="Mol. Biol. Evol.">
        <title>The 4-celled Tetrabaena socialis nuclear genome reveals the essential components for genetic control of cell number at the origin of multicellularity in the volvocine lineage.</title>
        <authorList>
            <person name="Featherston J."/>
            <person name="Arakaki Y."/>
            <person name="Hanschen E.R."/>
            <person name="Ferris P.J."/>
            <person name="Michod R.E."/>
            <person name="Olson B.J.S.C."/>
            <person name="Nozaki H."/>
            <person name="Durand P.M."/>
        </authorList>
    </citation>
    <scope>NUCLEOTIDE SEQUENCE [LARGE SCALE GENOMIC DNA]</scope>
    <source>
        <strain evidence="2 3">NIES-571</strain>
    </source>
</reference>
<accession>A0A2J8A4S4</accession>
<organism evidence="2 3">
    <name type="scientific">Tetrabaena socialis</name>
    <dbReference type="NCBI Taxonomy" id="47790"/>
    <lineage>
        <taxon>Eukaryota</taxon>
        <taxon>Viridiplantae</taxon>
        <taxon>Chlorophyta</taxon>
        <taxon>core chlorophytes</taxon>
        <taxon>Chlorophyceae</taxon>
        <taxon>CS clade</taxon>
        <taxon>Chlamydomonadales</taxon>
        <taxon>Tetrabaenaceae</taxon>
        <taxon>Tetrabaena</taxon>
    </lineage>
</organism>
<dbReference type="OrthoDB" id="547106at2759"/>
<evidence type="ECO:0000256" key="1">
    <source>
        <dbReference type="SAM" id="MobiDB-lite"/>
    </source>
</evidence>
<dbReference type="Proteomes" id="UP000236333">
    <property type="component" value="Unassembled WGS sequence"/>
</dbReference>
<feature type="compositionally biased region" description="Polar residues" evidence="1">
    <location>
        <begin position="172"/>
        <end position="181"/>
    </location>
</feature>
<feature type="region of interest" description="Disordered" evidence="1">
    <location>
        <begin position="153"/>
        <end position="274"/>
    </location>
</feature>
<name>A0A2J8A4S4_9CHLO</name>
<evidence type="ECO:0000313" key="2">
    <source>
        <dbReference type="EMBL" id="PNH07505.1"/>
    </source>
</evidence>
<sequence>MVFGCFRCSVPLVPDEHTELSRDELKRLYDRSVALNGGKLFVHGGSMTLSRGDIDNVILNKLVTKESFDPASTSFATRLDQPPHFGTAAAATPITVDGVGIGVGAAGGGGPGGGAGAGGTNATSAVAAAAAETRGPAGMDASYAAVHAAATQRGAGGGGELEPSWSMHPNALNASTCSSPDASGERHAGAGGGGKASTSGSPPKHAQHPSLPQQQGRYPADPGGSGGGGSRVRVRPVVVSGGSGSSGGLRGRGQGGPGGAGSGASGGRGGGGADEDQAALLSWLGQIPGGEAMAAGFLEIRSSLVAFAALYQLHQRRLEAALLAQLQAQQGQGQAHVARL</sequence>
<keyword evidence="3" id="KW-1185">Reference proteome</keyword>
<evidence type="ECO:0000313" key="3">
    <source>
        <dbReference type="Proteomes" id="UP000236333"/>
    </source>
</evidence>